<proteinExistence type="predicted"/>
<keyword evidence="1" id="KW-0378">Hydrolase</keyword>
<dbReference type="EMBL" id="MG198783">
    <property type="protein sequence ID" value="ATW59034.1"/>
    <property type="molecule type" value="Genomic_DNA"/>
</dbReference>
<reference evidence="3" key="1">
    <citation type="submission" date="2017-10" db="EMBL/GenBank/DDBJ databases">
        <authorList>
            <person name="Banno H."/>
            <person name="Chua N.-H."/>
        </authorList>
    </citation>
    <scope>NUCLEOTIDE SEQUENCE [LARGE SCALE GENOMIC DNA]</scope>
</reference>
<dbReference type="SUPFAM" id="SSF53474">
    <property type="entry name" value="alpha/beta-Hydrolases"/>
    <property type="match status" value="1"/>
</dbReference>
<name>A0A2H4P9Y9_9CAUD</name>
<accession>A0A2H4P9Y9</accession>
<sequence>MGIVVIRNRGIGEPVPGPMLSAITNLLPEEWIRRENTDWVAQYGPAGLNAVKLPFLDAVDAGARGLAYMVAQAMAGGDRVVLLGYSGGAVVVHRALEMMTAAELDTVAAVGFISDPEQPKGLPNSRGRYGIRGGTPLPFPTAARWAYDPDDGICLCPDPSPLRAAAQWTPDIGLGSPLAWEDQLRRFLSLRRVPAYVFNIWDLAGEIRRWNEAARLLEGYLGADHVSYATRREPGTSRTYVQNMATWLQSVVGDATRRE</sequence>
<evidence type="ECO:0000256" key="1">
    <source>
        <dbReference type="ARBA" id="ARBA00022801"/>
    </source>
</evidence>
<dbReference type="Gene3D" id="3.40.50.1820">
    <property type="entry name" value="alpha/beta hydrolase"/>
    <property type="match status" value="1"/>
</dbReference>
<dbReference type="GO" id="GO:0016787">
    <property type="term" value="F:hydrolase activity"/>
    <property type="evidence" value="ECO:0007669"/>
    <property type="project" value="UniProtKB-KW"/>
</dbReference>
<dbReference type="SMART" id="SM01110">
    <property type="entry name" value="Cutinase"/>
    <property type="match status" value="1"/>
</dbReference>
<organism evidence="2 3">
    <name type="scientific">Gordonia phage Mahdia</name>
    <dbReference type="NCBI Taxonomy" id="2047873"/>
    <lineage>
        <taxon>Viruses</taxon>
        <taxon>Duplodnaviria</taxon>
        <taxon>Heunggongvirae</taxon>
        <taxon>Uroviricota</taxon>
        <taxon>Caudoviricetes</taxon>
        <taxon>Gustavvirus</taxon>
        <taxon>Gustavvirus mahdia</taxon>
    </lineage>
</organism>
<evidence type="ECO:0000313" key="2">
    <source>
        <dbReference type="EMBL" id="ATW59034.1"/>
    </source>
</evidence>
<gene>
    <name evidence="2" type="ORF">PBI_MAHDIA_35</name>
</gene>
<dbReference type="InterPro" id="IPR029058">
    <property type="entry name" value="AB_hydrolase_fold"/>
</dbReference>
<dbReference type="Pfam" id="PF01083">
    <property type="entry name" value="Cutinase"/>
    <property type="match status" value="1"/>
</dbReference>
<evidence type="ECO:0000313" key="3">
    <source>
        <dbReference type="Proteomes" id="UP000240384"/>
    </source>
</evidence>
<dbReference type="InterPro" id="IPR000675">
    <property type="entry name" value="Cutinase/axe"/>
</dbReference>
<dbReference type="Proteomes" id="UP000240384">
    <property type="component" value="Segment"/>
</dbReference>
<dbReference type="OrthoDB" id="7052at10239"/>
<keyword evidence="3" id="KW-1185">Reference proteome</keyword>
<protein>
    <submittedName>
        <fullName evidence="2">Lysin B</fullName>
    </submittedName>
</protein>